<keyword evidence="2" id="KW-1133">Transmembrane helix</keyword>
<feature type="transmembrane region" description="Helical" evidence="2">
    <location>
        <begin position="6"/>
        <end position="23"/>
    </location>
</feature>
<accession>A0A1F5Z6B4</accession>
<protein>
    <submittedName>
        <fullName evidence="3">Uncharacterized protein</fullName>
    </submittedName>
</protein>
<comment type="caution">
    <text evidence="3">The sequence shown here is derived from an EMBL/GenBank/DDBJ whole genome shotgun (WGS) entry which is preliminary data.</text>
</comment>
<evidence type="ECO:0000313" key="4">
    <source>
        <dbReference type="Proteomes" id="UP000177354"/>
    </source>
</evidence>
<organism evidence="3 4">
    <name type="scientific">Candidatus Gottesmanbacteria bacterium RIFCSPHIGHO2_01_FULL_40_15</name>
    <dbReference type="NCBI Taxonomy" id="1798376"/>
    <lineage>
        <taxon>Bacteria</taxon>
        <taxon>Candidatus Gottesmaniibacteriota</taxon>
    </lineage>
</organism>
<keyword evidence="2" id="KW-0472">Membrane</keyword>
<keyword evidence="2" id="KW-0812">Transmembrane</keyword>
<evidence type="ECO:0000313" key="3">
    <source>
        <dbReference type="EMBL" id="OGG07943.1"/>
    </source>
</evidence>
<proteinExistence type="predicted"/>
<evidence type="ECO:0000256" key="2">
    <source>
        <dbReference type="SAM" id="Phobius"/>
    </source>
</evidence>
<sequence>MFDKKTLGVIFGLIGILAIFYFISRTGELKQFFTLPGDDLNVTNKKVKSEESSGSGQSTFSDLLETPTPTPTP</sequence>
<name>A0A1F5Z6B4_9BACT</name>
<dbReference type="AlphaFoldDB" id="A0A1F5Z6B4"/>
<dbReference type="Proteomes" id="UP000177354">
    <property type="component" value="Unassembled WGS sequence"/>
</dbReference>
<evidence type="ECO:0000256" key="1">
    <source>
        <dbReference type="SAM" id="MobiDB-lite"/>
    </source>
</evidence>
<gene>
    <name evidence="3" type="ORF">A2777_00125</name>
</gene>
<reference evidence="3 4" key="1">
    <citation type="journal article" date="2016" name="Nat. Commun.">
        <title>Thousands of microbial genomes shed light on interconnected biogeochemical processes in an aquifer system.</title>
        <authorList>
            <person name="Anantharaman K."/>
            <person name="Brown C.T."/>
            <person name="Hug L.A."/>
            <person name="Sharon I."/>
            <person name="Castelle C.J."/>
            <person name="Probst A.J."/>
            <person name="Thomas B.C."/>
            <person name="Singh A."/>
            <person name="Wilkins M.J."/>
            <person name="Karaoz U."/>
            <person name="Brodie E.L."/>
            <person name="Williams K.H."/>
            <person name="Hubbard S.S."/>
            <person name="Banfield J.F."/>
        </authorList>
    </citation>
    <scope>NUCLEOTIDE SEQUENCE [LARGE SCALE GENOMIC DNA]</scope>
</reference>
<feature type="region of interest" description="Disordered" evidence="1">
    <location>
        <begin position="46"/>
        <end position="73"/>
    </location>
</feature>
<dbReference type="EMBL" id="MFJF01000006">
    <property type="protein sequence ID" value="OGG07943.1"/>
    <property type="molecule type" value="Genomic_DNA"/>
</dbReference>